<feature type="transmembrane region" description="Helical" evidence="2">
    <location>
        <begin position="79"/>
        <end position="97"/>
    </location>
</feature>
<feature type="compositionally biased region" description="Basic and acidic residues" evidence="1">
    <location>
        <begin position="1"/>
        <end position="16"/>
    </location>
</feature>
<evidence type="ECO:0000256" key="1">
    <source>
        <dbReference type="SAM" id="MobiDB-lite"/>
    </source>
</evidence>
<proteinExistence type="predicted"/>
<accession>A0A0F7SJI1</accession>
<feature type="transmembrane region" description="Helical" evidence="2">
    <location>
        <begin position="41"/>
        <end position="59"/>
    </location>
</feature>
<dbReference type="AlphaFoldDB" id="A0A0F7SJI1"/>
<feature type="region of interest" description="Disordered" evidence="1">
    <location>
        <begin position="1"/>
        <end position="33"/>
    </location>
</feature>
<feature type="transmembrane region" description="Helical" evidence="2">
    <location>
        <begin position="147"/>
        <end position="169"/>
    </location>
</feature>
<feature type="transmembrane region" description="Helical" evidence="2">
    <location>
        <begin position="117"/>
        <end position="135"/>
    </location>
</feature>
<sequence>MDQLFRETNRVRRPGEMYDDDSETDEKADGTKKAAGTRPSFIAEIFTILTLIFAGETILPLIHPVPASSHASHSIPPSAWLTNPTPLVMFTIVHYLVSRTGLNKFVPTKMSALWETALAGFDALGRSIVVCTFFVDAFLQKPYIASNWYTVIILTWIGVYGGGLVVNALDMFSSEWKFQTPGEFKPWGWTTVDFWVSEHTGTLKDSSG</sequence>
<reference evidence="3" key="1">
    <citation type="submission" date="2014-08" db="EMBL/GenBank/DDBJ databases">
        <authorList>
            <person name="Sharma Rahul"/>
            <person name="Thines Marco"/>
        </authorList>
    </citation>
    <scope>NUCLEOTIDE SEQUENCE</scope>
</reference>
<evidence type="ECO:0000256" key="2">
    <source>
        <dbReference type="SAM" id="Phobius"/>
    </source>
</evidence>
<evidence type="ECO:0000313" key="3">
    <source>
        <dbReference type="EMBL" id="CDZ98600.1"/>
    </source>
</evidence>
<keyword evidence="2" id="KW-0812">Transmembrane</keyword>
<protein>
    <submittedName>
        <fullName evidence="3">Uncharacterized protein</fullName>
    </submittedName>
</protein>
<name>A0A0F7SJI1_PHARH</name>
<organism evidence="3">
    <name type="scientific">Phaffia rhodozyma</name>
    <name type="common">Yeast</name>
    <name type="synonym">Xanthophyllomyces dendrorhous</name>
    <dbReference type="NCBI Taxonomy" id="264483"/>
    <lineage>
        <taxon>Eukaryota</taxon>
        <taxon>Fungi</taxon>
        <taxon>Dikarya</taxon>
        <taxon>Basidiomycota</taxon>
        <taxon>Agaricomycotina</taxon>
        <taxon>Tremellomycetes</taxon>
        <taxon>Cystofilobasidiales</taxon>
        <taxon>Mrakiaceae</taxon>
        <taxon>Phaffia</taxon>
    </lineage>
</organism>
<dbReference type="EMBL" id="LN483345">
    <property type="protein sequence ID" value="CDZ98600.1"/>
    <property type="molecule type" value="Genomic_DNA"/>
</dbReference>
<keyword evidence="2" id="KW-1133">Transmembrane helix</keyword>
<keyword evidence="2" id="KW-0472">Membrane</keyword>